<dbReference type="Pfam" id="PF12254">
    <property type="entry name" value="DNA_pol_alpha_N"/>
    <property type="match status" value="1"/>
</dbReference>
<keyword evidence="3" id="KW-0808">Transferase</keyword>
<sequence>MSSKNKGALAQLKASRAGQKRTDQYKVNRDTRIYDVVDESVYKTVVAGRTLEDDFVEDDGDHGYADNGEEDWDRGGYDDERMDVDSEEEEREARRRAKTAKASSSSKSKKPSKPKVKAKASSEGEEDDDAPAVSIDAYRKPIAPEKENDFLNSILNDLDTKTAVLPSAPSAPKRNGAAHTTKSVARKRKPSMSDSSDGYGFEDFNNHRESAGFGPSSDVGLQSSPLKPAKKAKLEEVEPKLGDSSDGDFDTFLTDEDDAAFADLDFNDLQFEETKPKPTIPPKPEPAKQPPKPPAIKAEPVDEKPVLSSASKSKPVMMTDREVKNLDLEVPSWLQVNDISNVKAKSGDDEGLGPLNSSTNGATSSSTVNAFEEDGSLRFFWLDYLELDGKLYFVGKVLDRGADGKKRNWVSCCVTVDGIERNLFVRPREFRLDKEGLGTDEEVDQDDVYADFDAIRRSCKVKSWAGKWVRRKYVFDDVEEGMEAEQDYLKVVYSFGGKYICSGIEPLIPEEAQSPNIERIYGTKTSAFELFVLKRKIMGPCWLNIQNPTISTKGVSWCKLEIEVDNPKTVSPFSESDDNAPRDVPPLTIMSVSLRTIVNHQTNQREIVSVAVRFWKDMNIDDPTPPEKQESSAHIVIRCLDKYPAQFEDTARRQTPVINAVRNEKALLSSLLTVIKTRDPDVIVGHEFLGVYLDVILMRLKQLKVEPWSCIGRFRRSKWPTIGRQGSNIRFLQGRLLCDLASDAAKSMITSTTWSLTEMCGAHLSFNRQEIDPEDTAMYFDSTVASPDRLLGFVRHCEVDAFLHMALCAKVQMLPLTKQLTSLAGNSWNKTLNGGRAERNEYILLHEFHRLKYICPDKTWTKKVPAANVKPEVKEEAEDGENGGAQPVAKPKKDKYKGGLVFDPKRGLWDTYVLVMDFNSLYPSIIQEFNIDFTTVLKAEIYEGDEEKIPDVPDGGTPQGVLPRLIATLVNRRRQVKNLMKDPKATESQLMQ</sequence>
<dbReference type="OrthoDB" id="6755010at2759"/>
<feature type="domain" description="DNA-directed DNA polymerase family B multifunctional" evidence="7">
    <location>
        <begin position="827"/>
        <end position="987"/>
    </location>
</feature>
<reference evidence="11" key="2">
    <citation type="submission" date="2015-01" db="EMBL/GenBank/DDBJ databases">
        <title>Evolutionary Origins and Diversification of the Mycorrhizal Mutualists.</title>
        <authorList>
            <consortium name="DOE Joint Genome Institute"/>
            <consortium name="Mycorrhizal Genomics Consortium"/>
            <person name="Kohler A."/>
            <person name="Kuo A."/>
            <person name="Nagy L.G."/>
            <person name="Floudas D."/>
            <person name="Copeland A."/>
            <person name="Barry K.W."/>
            <person name="Cichocki N."/>
            <person name="Veneault-Fourrey C."/>
            <person name="LaButti K."/>
            <person name="Lindquist E.A."/>
            <person name="Lipzen A."/>
            <person name="Lundell T."/>
            <person name="Morin E."/>
            <person name="Murat C."/>
            <person name="Riley R."/>
            <person name="Ohm R."/>
            <person name="Sun H."/>
            <person name="Tunlid A."/>
            <person name="Henrissat B."/>
            <person name="Grigoriev I.V."/>
            <person name="Hibbett D.S."/>
            <person name="Martin F."/>
        </authorList>
    </citation>
    <scope>NUCLEOTIDE SEQUENCE [LARGE SCALE GENOMIC DNA]</scope>
    <source>
        <strain evidence="11">MUT 4182</strain>
    </source>
</reference>
<feature type="compositionally biased region" description="Basic and acidic residues" evidence="6">
    <location>
        <begin position="20"/>
        <end position="30"/>
    </location>
</feature>
<dbReference type="InterPro" id="IPR023211">
    <property type="entry name" value="DNA_pol_palm_dom_sf"/>
</dbReference>
<name>A0A0C3QH83_9AGAM</name>
<evidence type="ECO:0000259" key="7">
    <source>
        <dbReference type="Pfam" id="PF00136"/>
    </source>
</evidence>
<dbReference type="Gene3D" id="3.90.1600.10">
    <property type="entry name" value="Palm domain of DNA polymerase"/>
    <property type="match status" value="1"/>
</dbReference>
<dbReference type="InterPro" id="IPR012337">
    <property type="entry name" value="RNaseH-like_sf"/>
</dbReference>
<dbReference type="InterPro" id="IPR006172">
    <property type="entry name" value="DNA-dir_DNA_pol_B"/>
</dbReference>
<dbReference type="GO" id="GO:0005658">
    <property type="term" value="C:alpha DNA polymerase:primase complex"/>
    <property type="evidence" value="ECO:0007669"/>
    <property type="project" value="TreeGrafter"/>
</dbReference>
<dbReference type="GO" id="GO:0000166">
    <property type="term" value="F:nucleotide binding"/>
    <property type="evidence" value="ECO:0007669"/>
    <property type="project" value="InterPro"/>
</dbReference>
<feature type="domain" description="DNA-directed DNA polymerase family B exonuclease" evidence="8">
    <location>
        <begin position="519"/>
        <end position="759"/>
    </location>
</feature>
<evidence type="ECO:0000313" key="11">
    <source>
        <dbReference type="Proteomes" id="UP000054248"/>
    </source>
</evidence>
<dbReference type="GO" id="GO:0003887">
    <property type="term" value="F:DNA-directed DNA polymerase activity"/>
    <property type="evidence" value="ECO:0007669"/>
    <property type="project" value="UniProtKB-KW"/>
</dbReference>
<gene>
    <name evidence="10" type="ORF">M407DRAFT_24793</name>
</gene>
<dbReference type="AlphaFoldDB" id="A0A0C3QH83"/>
<dbReference type="NCBIfam" id="TIGR00592">
    <property type="entry name" value="pol2"/>
    <property type="match status" value="1"/>
</dbReference>
<feature type="compositionally biased region" description="Acidic residues" evidence="6">
    <location>
        <begin position="80"/>
        <end position="90"/>
    </location>
</feature>
<dbReference type="EMBL" id="KN823034">
    <property type="protein sequence ID" value="KIO25836.1"/>
    <property type="molecule type" value="Genomic_DNA"/>
</dbReference>
<keyword evidence="4" id="KW-0548">Nucleotidyltransferase</keyword>
<dbReference type="InterPro" id="IPR024647">
    <property type="entry name" value="DNA_pol_a_cat_su_N"/>
</dbReference>
<feature type="domain" description="DNA polymerase alpha catalytic subunit N-terminal" evidence="9">
    <location>
        <begin position="9"/>
        <end position="73"/>
    </location>
</feature>
<dbReference type="Gene3D" id="3.30.70.2820">
    <property type="match status" value="1"/>
</dbReference>
<accession>A0A0C3QH83</accession>
<dbReference type="Gene3D" id="2.40.50.730">
    <property type="match status" value="1"/>
</dbReference>
<organism evidence="10 11">
    <name type="scientific">Tulasnella calospora MUT 4182</name>
    <dbReference type="NCBI Taxonomy" id="1051891"/>
    <lineage>
        <taxon>Eukaryota</taxon>
        <taxon>Fungi</taxon>
        <taxon>Dikarya</taxon>
        <taxon>Basidiomycota</taxon>
        <taxon>Agaricomycotina</taxon>
        <taxon>Agaricomycetes</taxon>
        <taxon>Cantharellales</taxon>
        <taxon>Tulasnellaceae</taxon>
        <taxon>Tulasnella</taxon>
    </lineage>
</organism>
<evidence type="ECO:0000256" key="4">
    <source>
        <dbReference type="ARBA" id="ARBA00022695"/>
    </source>
</evidence>
<feature type="region of interest" description="Disordered" evidence="6">
    <location>
        <begin position="1"/>
        <end position="30"/>
    </location>
</feature>
<evidence type="ECO:0000256" key="3">
    <source>
        <dbReference type="ARBA" id="ARBA00022679"/>
    </source>
</evidence>
<evidence type="ECO:0000259" key="9">
    <source>
        <dbReference type="Pfam" id="PF12254"/>
    </source>
</evidence>
<dbReference type="FunFam" id="3.30.420.10:FF:000036">
    <property type="entry name" value="DNA polymerase"/>
    <property type="match status" value="1"/>
</dbReference>
<dbReference type="PANTHER" id="PTHR45861">
    <property type="entry name" value="DNA POLYMERASE ALPHA CATALYTIC SUBUNIT"/>
    <property type="match status" value="1"/>
</dbReference>
<evidence type="ECO:0000259" key="8">
    <source>
        <dbReference type="Pfam" id="PF03104"/>
    </source>
</evidence>
<evidence type="ECO:0000256" key="2">
    <source>
        <dbReference type="ARBA" id="ARBA00012417"/>
    </source>
</evidence>
<dbReference type="InterPro" id="IPR036397">
    <property type="entry name" value="RNaseH_sf"/>
</dbReference>
<dbReference type="SUPFAM" id="SSF53098">
    <property type="entry name" value="Ribonuclease H-like"/>
    <property type="match status" value="1"/>
</dbReference>
<dbReference type="GO" id="GO:0003682">
    <property type="term" value="F:chromatin binding"/>
    <property type="evidence" value="ECO:0007669"/>
    <property type="project" value="TreeGrafter"/>
</dbReference>
<feature type="region of interest" description="Disordered" evidence="6">
    <location>
        <begin position="344"/>
        <end position="366"/>
    </location>
</feature>
<dbReference type="InterPro" id="IPR006133">
    <property type="entry name" value="DNA-dir_DNA_pol_B_exonuc"/>
</dbReference>
<feature type="region of interest" description="Disordered" evidence="6">
    <location>
        <begin position="871"/>
        <end position="891"/>
    </location>
</feature>
<dbReference type="GO" id="GO:0003697">
    <property type="term" value="F:single-stranded DNA binding"/>
    <property type="evidence" value="ECO:0007669"/>
    <property type="project" value="TreeGrafter"/>
</dbReference>
<feature type="region of interest" description="Disordered" evidence="6">
    <location>
        <begin position="48"/>
        <end position="144"/>
    </location>
</feature>
<evidence type="ECO:0000256" key="6">
    <source>
        <dbReference type="SAM" id="MobiDB-lite"/>
    </source>
</evidence>
<dbReference type="InterPro" id="IPR006134">
    <property type="entry name" value="DNA-dir_DNA_pol_B_multi_dom"/>
</dbReference>
<evidence type="ECO:0000256" key="1">
    <source>
        <dbReference type="ARBA" id="ARBA00005755"/>
    </source>
</evidence>
<keyword evidence="11" id="KW-1185">Reference proteome</keyword>
<dbReference type="GO" id="GO:0033554">
    <property type="term" value="P:cellular response to stress"/>
    <property type="evidence" value="ECO:0007669"/>
    <property type="project" value="UniProtKB-ARBA"/>
</dbReference>
<dbReference type="GO" id="GO:1902975">
    <property type="term" value="P:mitotic DNA replication initiation"/>
    <property type="evidence" value="ECO:0007669"/>
    <property type="project" value="TreeGrafter"/>
</dbReference>
<protein>
    <recommendedName>
        <fullName evidence="2">DNA-directed DNA polymerase</fullName>
        <ecNumber evidence="2">2.7.7.7</ecNumber>
    </recommendedName>
</protein>
<feature type="non-terminal residue" evidence="10">
    <location>
        <position position="992"/>
    </location>
</feature>
<dbReference type="GO" id="GO:0006273">
    <property type="term" value="P:lagging strand elongation"/>
    <property type="evidence" value="ECO:0007669"/>
    <property type="project" value="TreeGrafter"/>
</dbReference>
<dbReference type="Pfam" id="PF03104">
    <property type="entry name" value="DNA_pol_B_exo1"/>
    <property type="match status" value="1"/>
</dbReference>
<dbReference type="EC" id="2.7.7.7" evidence="2"/>
<dbReference type="PANTHER" id="PTHR45861:SF1">
    <property type="entry name" value="DNA POLYMERASE ALPHA CATALYTIC SUBUNIT"/>
    <property type="match status" value="1"/>
</dbReference>
<dbReference type="GO" id="GO:0006272">
    <property type="term" value="P:leading strand elongation"/>
    <property type="evidence" value="ECO:0007669"/>
    <property type="project" value="TreeGrafter"/>
</dbReference>
<reference evidence="10 11" key="1">
    <citation type="submission" date="2014-04" db="EMBL/GenBank/DDBJ databases">
        <authorList>
            <consortium name="DOE Joint Genome Institute"/>
            <person name="Kuo A."/>
            <person name="Girlanda M."/>
            <person name="Perotto S."/>
            <person name="Kohler A."/>
            <person name="Nagy L.G."/>
            <person name="Floudas D."/>
            <person name="Copeland A."/>
            <person name="Barry K.W."/>
            <person name="Cichocki N."/>
            <person name="Veneault-Fourrey C."/>
            <person name="LaButti K."/>
            <person name="Lindquist E.A."/>
            <person name="Lipzen A."/>
            <person name="Lundell T."/>
            <person name="Morin E."/>
            <person name="Murat C."/>
            <person name="Sun H."/>
            <person name="Tunlid A."/>
            <person name="Henrissat B."/>
            <person name="Grigoriev I.V."/>
            <person name="Hibbett D.S."/>
            <person name="Martin F."/>
            <person name="Nordberg H.P."/>
            <person name="Cantor M.N."/>
            <person name="Hua S.X."/>
        </authorList>
    </citation>
    <scope>NUCLEOTIDE SEQUENCE [LARGE SCALE GENOMIC DNA]</scope>
    <source>
        <strain evidence="10 11">MUT 4182</strain>
    </source>
</reference>
<dbReference type="Proteomes" id="UP000054248">
    <property type="component" value="Unassembled WGS sequence"/>
</dbReference>
<feature type="compositionally biased region" description="Acidic residues" evidence="6">
    <location>
        <begin position="245"/>
        <end position="260"/>
    </location>
</feature>
<dbReference type="Gene3D" id="1.10.287.690">
    <property type="entry name" value="Helix hairpin bin"/>
    <property type="match status" value="1"/>
</dbReference>
<dbReference type="STRING" id="1051891.A0A0C3QH83"/>
<keyword evidence="5" id="KW-0239">DNA-directed DNA polymerase</keyword>
<comment type="similarity">
    <text evidence="1">Belongs to the DNA polymerase type-B family.</text>
</comment>
<feature type="region of interest" description="Disordered" evidence="6">
    <location>
        <begin position="164"/>
        <end position="318"/>
    </location>
</feature>
<dbReference type="Gene3D" id="6.10.10.100">
    <property type="match status" value="1"/>
</dbReference>
<dbReference type="Pfam" id="PF00136">
    <property type="entry name" value="DNA_pol_B"/>
    <property type="match status" value="1"/>
</dbReference>
<dbReference type="SUPFAM" id="SSF56672">
    <property type="entry name" value="DNA/RNA polymerases"/>
    <property type="match status" value="1"/>
</dbReference>
<dbReference type="Gene3D" id="3.30.420.10">
    <property type="entry name" value="Ribonuclease H-like superfamily/Ribonuclease H"/>
    <property type="match status" value="1"/>
</dbReference>
<evidence type="ECO:0000256" key="5">
    <source>
        <dbReference type="ARBA" id="ARBA00022932"/>
    </source>
</evidence>
<dbReference type="CDD" id="cd05776">
    <property type="entry name" value="DNA_polB_alpha_exo"/>
    <property type="match status" value="1"/>
</dbReference>
<feature type="compositionally biased region" description="Basic residues" evidence="6">
    <location>
        <begin position="107"/>
        <end position="118"/>
    </location>
</feature>
<dbReference type="SMART" id="SM00486">
    <property type="entry name" value="POLBc"/>
    <property type="match status" value="1"/>
</dbReference>
<proteinExistence type="inferred from homology"/>
<dbReference type="HOGENOM" id="CLU_001718_1_0_1"/>
<feature type="compositionally biased region" description="Pro residues" evidence="6">
    <location>
        <begin position="278"/>
        <end position="294"/>
    </location>
</feature>
<dbReference type="InterPro" id="IPR043502">
    <property type="entry name" value="DNA/RNA_pol_sf"/>
</dbReference>
<feature type="compositionally biased region" description="Low complexity" evidence="6">
    <location>
        <begin position="356"/>
        <end position="366"/>
    </location>
</feature>
<evidence type="ECO:0000313" key="10">
    <source>
        <dbReference type="EMBL" id="KIO25836.1"/>
    </source>
</evidence>
<dbReference type="GO" id="GO:0003688">
    <property type="term" value="F:DNA replication origin binding"/>
    <property type="evidence" value="ECO:0007669"/>
    <property type="project" value="TreeGrafter"/>
</dbReference>
<feature type="compositionally biased region" description="Basic and acidic residues" evidence="6">
    <location>
        <begin position="232"/>
        <end position="243"/>
    </location>
</feature>